<protein>
    <submittedName>
        <fullName evidence="2">Uncharacterized protein</fullName>
    </submittedName>
</protein>
<feature type="compositionally biased region" description="Polar residues" evidence="1">
    <location>
        <begin position="523"/>
        <end position="540"/>
    </location>
</feature>
<accession>A0A4Z1HBW0</accession>
<reference evidence="2 3" key="1">
    <citation type="submission" date="2017-12" db="EMBL/GenBank/DDBJ databases">
        <title>Comparative genomics of Botrytis spp.</title>
        <authorList>
            <person name="Valero-Jimenez C.A."/>
            <person name="Tapia P."/>
            <person name="Veloso J."/>
            <person name="Silva-Moreno E."/>
            <person name="Staats M."/>
            <person name="Valdes J.H."/>
            <person name="Van Kan J.A.L."/>
        </authorList>
    </citation>
    <scope>NUCLEOTIDE SEQUENCE [LARGE SCALE GENOMIC DNA]</scope>
    <source>
        <strain evidence="2 3">Bh0001</strain>
    </source>
</reference>
<dbReference type="EMBL" id="PQXK01000007">
    <property type="protein sequence ID" value="TGO42527.1"/>
    <property type="molecule type" value="Genomic_DNA"/>
</dbReference>
<comment type="caution">
    <text evidence="2">The sequence shown here is derived from an EMBL/GenBank/DDBJ whole genome shotgun (WGS) entry which is preliminary data.</text>
</comment>
<keyword evidence="3" id="KW-1185">Reference proteome</keyword>
<dbReference type="Proteomes" id="UP000297814">
    <property type="component" value="Unassembled WGS sequence"/>
</dbReference>
<sequence>MVQLIITGPTPERLKCARTLQRKLLELTSVRTALLEVIPTPRESSISFKWRFMSPEYDGFPSESDKVNEFHPLPQKMTIKWSLEDINKCNKAIDGGFISITASSQSHGWTRQDILEYTKFRLHDFIDTGALTVVPIPEYEVSQNRISPRVCRPKVQVSISKMPLSAIVPFHENGMQIPASEKAQCNEAPKSIISSRFHEGHGTSDLKLLYKQAWSHLENQYTTNDYKENYTRATLNTGLTFAIQLKEQIRRANALENENDRSKEEKDVSAASLEGEKIAEENISRLWDSAKERGRVIGVCAIEKMFQGQGIPSGITSDVRNDLSTPSLVIPNFDIGEKRHSKNALRRFPPICADESRDKLSKACAPHPSPPSNPASPVDMAVTSPEDFLPTIANFKSQNSRYQIAITNASVQIPPATNAFHESFLNRIFGPINHTLNIVPPSQVINPVQWTRFFTINLDTQPYIFPPSTPIQTYGQIVHVVSQATAESPRASQGTTYPTLLRFSQDTDEYHYIGHFVADDQTNKPSTSSTTLDKASQTGYLSEPHEGDFTSPDLKVPTAPKAMRSDHSTIEVQTLSGSIQRDFIPSSLSQTINIPKGPALMMRVYPPTSDKEAPRQSNPTGLALLAQIVL</sequence>
<feature type="region of interest" description="Disordered" evidence="1">
    <location>
        <begin position="521"/>
        <end position="553"/>
    </location>
</feature>
<evidence type="ECO:0000313" key="3">
    <source>
        <dbReference type="Proteomes" id="UP000297814"/>
    </source>
</evidence>
<organism evidence="2 3">
    <name type="scientific">Botrytis hyacinthi</name>
    <dbReference type="NCBI Taxonomy" id="278943"/>
    <lineage>
        <taxon>Eukaryota</taxon>
        <taxon>Fungi</taxon>
        <taxon>Dikarya</taxon>
        <taxon>Ascomycota</taxon>
        <taxon>Pezizomycotina</taxon>
        <taxon>Leotiomycetes</taxon>
        <taxon>Helotiales</taxon>
        <taxon>Sclerotiniaceae</taxon>
        <taxon>Botrytis</taxon>
    </lineage>
</organism>
<evidence type="ECO:0000256" key="1">
    <source>
        <dbReference type="SAM" id="MobiDB-lite"/>
    </source>
</evidence>
<name>A0A4Z1HBW0_9HELO</name>
<proteinExistence type="predicted"/>
<gene>
    <name evidence="2" type="ORF">BHYA_0007g00260</name>
</gene>
<feature type="region of interest" description="Disordered" evidence="1">
    <location>
        <begin position="359"/>
        <end position="380"/>
    </location>
</feature>
<dbReference type="AlphaFoldDB" id="A0A4Z1HBW0"/>
<evidence type="ECO:0000313" key="2">
    <source>
        <dbReference type="EMBL" id="TGO42527.1"/>
    </source>
</evidence>